<comment type="caution">
    <text evidence="1">The sequence shown here is derived from an EMBL/GenBank/DDBJ whole genome shotgun (WGS) entry which is preliminary data.</text>
</comment>
<dbReference type="Proteomes" id="UP001056778">
    <property type="component" value="Chromosome 5"/>
</dbReference>
<dbReference type="EMBL" id="CM043019">
    <property type="protein sequence ID" value="KAI4460500.1"/>
    <property type="molecule type" value="Genomic_DNA"/>
</dbReference>
<proteinExistence type="predicted"/>
<gene>
    <name evidence="1" type="ORF">MML48_5g00021391</name>
</gene>
<keyword evidence="2" id="KW-1185">Reference proteome</keyword>
<sequence length="822" mass="93200">MAVVQNYLPGDPLLIDKIVYELKSQGIFDQFRKECIADVDTKPAYQNLRQRVEGSVSGFLNKQKWSPDMNKNQLREMLRKNIYESGFLETGVERIVDQVVNPKINSIFLPKVTEVVYKFLGIEKKSADDRNLNLKLPSNDNLLPTDLEAVSPESEKRFNISNNSSQNLDDSKIDEDESPPFEPLEEKPVYTIAPEENSMDSHLSGFSGLMSHDSNHSQEISKTTQMEVSNQDSAISKQSSEGRLSIVMSDDNDTKMEICDDSLQQKPHKTQAKNFNFQTDVTNNTTTGRKSDNKQEEKSSKSTKKDDKHKSKHDKDGKKDDKDSRKSEKDRKDHKHSSKDKDRDRKDSTKSGRSDSKSDRSKSRHSTSNRSSSKKESSSSSKERSKSSSSSSKDKESKHKDDKTKHSSSKHESRSDKHKKDDKHKSDRHSSSSSKNRDKKDPKKDKKENKDDHFSSKKRTDRRSTDRDSNDGHSGLKSSSSSFDSYSSSQTQGKSQESSNSNSTNSNNGSGGDSNSDCVEGITTALGIAPLKLIKPKFASNIHEARRLMKIRKQINLLEKQNLLNAAKLITQKLIENKRKSIENEKKNSSKPNSPEIKRKDPSPPPLSPPLKSSIVSAATWDALEAKLHESINYTTRYDGLENDDNTLDEQEIVIQNKDDCLYLKDDNDEKVERYRKFTSEYITNLENSIEGTSSQPSIKKDILEETLRNNNINKGVKRKFSDYNSDVKNNNNKKFNTHHIEVHENFSLPLSPAESDNSIDKKSDMSDSSDKAVKKIETELVVKRTNRGASNNQRYSSEELYKPRLMFGGSRRRKGRNLGLD</sequence>
<keyword evidence="1" id="KW-0131">Cell cycle</keyword>
<name>A0ACB9T0Z7_HOLOL</name>
<reference evidence="1" key="1">
    <citation type="submission" date="2022-04" db="EMBL/GenBank/DDBJ databases">
        <title>Chromosome-scale genome assembly of Holotrichia oblita Faldermann.</title>
        <authorList>
            <person name="Rongchong L."/>
        </authorList>
    </citation>
    <scope>NUCLEOTIDE SEQUENCE</scope>
    <source>
        <strain evidence="1">81SQS9</strain>
    </source>
</reference>
<keyword evidence="1" id="KW-0132">Cell division</keyword>
<evidence type="ECO:0000313" key="2">
    <source>
        <dbReference type="Proteomes" id="UP001056778"/>
    </source>
</evidence>
<accession>A0ACB9T0Z7</accession>
<organism evidence="1 2">
    <name type="scientific">Holotrichia oblita</name>
    <name type="common">Chafer beetle</name>
    <dbReference type="NCBI Taxonomy" id="644536"/>
    <lineage>
        <taxon>Eukaryota</taxon>
        <taxon>Metazoa</taxon>
        <taxon>Ecdysozoa</taxon>
        <taxon>Arthropoda</taxon>
        <taxon>Hexapoda</taxon>
        <taxon>Insecta</taxon>
        <taxon>Pterygota</taxon>
        <taxon>Neoptera</taxon>
        <taxon>Endopterygota</taxon>
        <taxon>Coleoptera</taxon>
        <taxon>Polyphaga</taxon>
        <taxon>Scarabaeiformia</taxon>
        <taxon>Scarabaeidae</taxon>
        <taxon>Melolonthinae</taxon>
        <taxon>Holotrichia</taxon>
    </lineage>
</organism>
<evidence type="ECO:0000313" key="1">
    <source>
        <dbReference type="EMBL" id="KAI4460500.1"/>
    </source>
</evidence>
<protein>
    <submittedName>
        <fullName evidence="1">Biorientation of chromosomes in cell division 1 like 1</fullName>
    </submittedName>
</protein>